<feature type="domain" description="NAD(P)-binding" evidence="1">
    <location>
        <begin position="4"/>
        <end position="302"/>
    </location>
</feature>
<dbReference type="RefSeq" id="WP_015023165.1">
    <property type="nucleotide sequence ID" value="NC_018721.1"/>
</dbReference>
<dbReference type="STRING" id="313595.P700755_000525"/>
<keyword evidence="3" id="KW-1185">Reference proteome</keyword>
<sequence>MKVLITGIAGFIGSHMAEYLNKKGYEVEGVDNFNPYYSVKLKKINADNLIKKGISVIEGDLRNDTFYDRLEKDYRFIIHFAAQPGISATSSFDSYLTNNVVATQKLIEFTKKQKSFIQFINISTSSVYGDYATKSEKAVPQPTSYYGVTKLAAEQLVLAEARKKEFRACSLRLYSVYGPRERPDKLYTKLIKASLNNTQFPLFEGSKQHKRSFTYVEDIVNGIYLCLKKQKLTNLEIINIGHHKQETTEQGILYVEKLLKKHISIELKPARESDQKETVANITKARNLFGYNPKTDLEKGIQHQIDWFKTTIEDHGEF</sequence>
<dbReference type="AlphaFoldDB" id="K4ICE9"/>
<organism evidence="2 3">
    <name type="scientific">Psychroflexus torquis (strain ATCC 700755 / CIP 106069 / ACAM 623)</name>
    <dbReference type="NCBI Taxonomy" id="313595"/>
    <lineage>
        <taxon>Bacteria</taxon>
        <taxon>Pseudomonadati</taxon>
        <taxon>Bacteroidota</taxon>
        <taxon>Flavobacteriia</taxon>
        <taxon>Flavobacteriales</taxon>
        <taxon>Flavobacteriaceae</taxon>
        <taxon>Psychroflexus</taxon>
    </lineage>
</organism>
<dbReference type="PRINTS" id="PR01713">
    <property type="entry name" value="NUCEPIMERASE"/>
</dbReference>
<proteinExistence type="predicted"/>
<evidence type="ECO:0000313" key="2">
    <source>
        <dbReference type="EMBL" id="AFU67548.1"/>
    </source>
</evidence>
<dbReference type="KEGG" id="ptq:P700755_000525"/>
<dbReference type="Pfam" id="PF16363">
    <property type="entry name" value="GDP_Man_Dehyd"/>
    <property type="match status" value="1"/>
</dbReference>
<dbReference type="eggNOG" id="COG0451">
    <property type="taxonomic scope" value="Bacteria"/>
</dbReference>
<evidence type="ECO:0000313" key="3">
    <source>
        <dbReference type="Proteomes" id="UP000008514"/>
    </source>
</evidence>
<protein>
    <submittedName>
        <fullName evidence="2">UDP-D-glucuronic acid 4-epimerase</fullName>
    </submittedName>
</protein>
<dbReference type="OrthoDB" id="9801785at2"/>
<dbReference type="InterPro" id="IPR036291">
    <property type="entry name" value="NAD(P)-bd_dom_sf"/>
</dbReference>
<accession>K4ICE9</accession>
<gene>
    <name evidence="2" type="ordered locus">P700755_000525</name>
</gene>
<reference evidence="2" key="2">
    <citation type="submission" date="2012-09" db="EMBL/GenBank/DDBJ databases">
        <title>The complete sequence of Psychroflexus torquis an extreme psychrophile from sea-ice that is stimulated by light.</title>
        <authorList>
            <person name="Feng S."/>
            <person name="Powell S.M."/>
            <person name="Bowman J.P."/>
        </authorList>
    </citation>
    <scope>NUCLEOTIDE SEQUENCE [LARGE SCALE GENOMIC DNA]</scope>
    <source>
        <strain evidence="2">ATCC 700755</strain>
    </source>
</reference>
<dbReference type="SUPFAM" id="SSF51735">
    <property type="entry name" value="NAD(P)-binding Rossmann-fold domains"/>
    <property type="match status" value="1"/>
</dbReference>
<dbReference type="EMBL" id="CP003879">
    <property type="protein sequence ID" value="AFU67548.1"/>
    <property type="molecule type" value="Genomic_DNA"/>
</dbReference>
<dbReference type="PANTHER" id="PTHR43000">
    <property type="entry name" value="DTDP-D-GLUCOSE 4,6-DEHYDRATASE-RELATED"/>
    <property type="match status" value="1"/>
</dbReference>
<dbReference type="Gene3D" id="3.40.50.720">
    <property type="entry name" value="NAD(P)-binding Rossmann-like Domain"/>
    <property type="match status" value="1"/>
</dbReference>
<dbReference type="Proteomes" id="UP000008514">
    <property type="component" value="Chromosome"/>
</dbReference>
<evidence type="ECO:0000259" key="1">
    <source>
        <dbReference type="Pfam" id="PF16363"/>
    </source>
</evidence>
<dbReference type="HOGENOM" id="CLU_007383_1_7_10"/>
<name>K4ICE9_PSYTT</name>
<dbReference type="InterPro" id="IPR016040">
    <property type="entry name" value="NAD(P)-bd_dom"/>
</dbReference>
<reference evidence="2" key="1">
    <citation type="submission" date="2006-03" db="EMBL/GenBank/DDBJ databases">
        <authorList>
            <person name="Bowman J."/>
            <person name="Ferriera S."/>
            <person name="Johnson J."/>
            <person name="Kravitz S."/>
            <person name="Halpern A."/>
            <person name="Remington K."/>
            <person name="Beeson K."/>
            <person name="Tran B."/>
            <person name="Rogers Y.-H."/>
            <person name="Friedman R."/>
            <person name="Venter J.C."/>
        </authorList>
    </citation>
    <scope>NUCLEOTIDE SEQUENCE [LARGE SCALE GENOMIC DNA]</scope>
    <source>
        <strain evidence="2">ATCC 700755</strain>
    </source>
</reference>